<dbReference type="Pfam" id="PF13442">
    <property type="entry name" value="Cytochrome_CBB3"/>
    <property type="match status" value="1"/>
</dbReference>
<dbReference type="RefSeq" id="WP_185676016.1">
    <property type="nucleotide sequence ID" value="NZ_JACHVB010000035.1"/>
</dbReference>
<dbReference type="SUPFAM" id="SSF46626">
    <property type="entry name" value="Cytochrome c"/>
    <property type="match status" value="1"/>
</dbReference>
<dbReference type="InterPro" id="IPR009056">
    <property type="entry name" value="Cyt_c-like_dom"/>
</dbReference>
<organism evidence="6 7">
    <name type="scientific">Ruficoccus amylovorans</name>
    <dbReference type="NCBI Taxonomy" id="1804625"/>
    <lineage>
        <taxon>Bacteria</taxon>
        <taxon>Pseudomonadati</taxon>
        <taxon>Verrucomicrobiota</taxon>
        <taxon>Opitutia</taxon>
        <taxon>Puniceicoccales</taxon>
        <taxon>Cerasicoccaceae</taxon>
        <taxon>Ruficoccus</taxon>
    </lineage>
</organism>
<keyword evidence="2 4" id="KW-0479">Metal-binding</keyword>
<dbReference type="PROSITE" id="PS51007">
    <property type="entry name" value="CYTC"/>
    <property type="match status" value="1"/>
</dbReference>
<comment type="caution">
    <text evidence="6">The sequence shown here is derived from an EMBL/GenBank/DDBJ whole genome shotgun (WGS) entry which is preliminary data.</text>
</comment>
<keyword evidence="7" id="KW-1185">Reference proteome</keyword>
<dbReference type="InterPro" id="IPR036909">
    <property type="entry name" value="Cyt_c-like_dom_sf"/>
</dbReference>
<dbReference type="Proteomes" id="UP000546464">
    <property type="component" value="Unassembled WGS sequence"/>
</dbReference>
<accession>A0A842HF53</accession>
<proteinExistence type="predicted"/>
<evidence type="ECO:0000313" key="7">
    <source>
        <dbReference type="Proteomes" id="UP000546464"/>
    </source>
</evidence>
<evidence type="ECO:0000313" key="6">
    <source>
        <dbReference type="EMBL" id="MBC2595052.1"/>
    </source>
</evidence>
<dbReference type="Gene3D" id="1.10.760.10">
    <property type="entry name" value="Cytochrome c-like domain"/>
    <property type="match status" value="1"/>
</dbReference>
<dbReference type="AlphaFoldDB" id="A0A842HF53"/>
<reference evidence="6 7" key="1">
    <citation type="submission" date="2020-07" db="EMBL/GenBank/DDBJ databases">
        <authorList>
            <person name="Feng X."/>
        </authorList>
    </citation>
    <scope>NUCLEOTIDE SEQUENCE [LARGE SCALE GENOMIC DNA]</scope>
    <source>
        <strain evidence="6 7">JCM31066</strain>
    </source>
</reference>
<dbReference type="PANTHER" id="PTHR40394:SF2">
    <property type="entry name" value="QUINOL:CYTOCHROME C OXIDOREDUCTASE MEMBRANE PROTEIN"/>
    <property type="match status" value="1"/>
</dbReference>
<evidence type="ECO:0000256" key="2">
    <source>
        <dbReference type="ARBA" id="ARBA00022723"/>
    </source>
</evidence>
<keyword evidence="1 4" id="KW-0349">Heme</keyword>
<dbReference type="GO" id="GO:0009055">
    <property type="term" value="F:electron transfer activity"/>
    <property type="evidence" value="ECO:0007669"/>
    <property type="project" value="InterPro"/>
</dbReference>
<dbReference type="GO" id="GO:0046872">
    <property type="term" value="F:metal ion binding"/>
    <property type="evidence" value="ECO:0007669"/>
    <property type="project" value="UniProtKB-KW"/>
</dbReference>
<evidence type="ECO:0000256" key="3">
    <source>
        <dbReference type="ARBA" id="ARBA00023004"/>
    </source>
</evidence>
<dbReference type="PANTHER" id="PTHR40394">
    <property type="entry name" value="LIPOPROTEIN-RELATED"/>
    <property type="match status" value="1"/>
</dbReference>
<dbReference type="GO" id="GO:0020037">
    <property type="term" value="F:heme binding"/>
    <property type="evidence" value="ECO:0007669"/>
    <property type="project" value="InterPro"/>
</dbReference>
<evidence type="ECO:0000256" key="1">
    <source>
        <dbReference type="ARBA" id="ARBA00022617"/>
    </source>
</evidence>
<gene>
    <name evidence="6" type="ORF">H5P28_12365</name>
</gene>
<evidence type="ECO:0000256" key="4">
    <source>
        <dbReference type="PROSITE-ProRule" id="PRU00433"/>
    </source>
</evidence>
<evidence type="ECO:0000259" key="5">
    <source>
        <dbReference type="PROSITE" id="PS51007"/>
    </source>
</evidence>
<keyword evidence="3 4" id="KW-0408">Iron</keyword>
<feature type="domain" description="Cytochrome c" evidence="5">
    <location>
        <begin position="113"/>
        <end position="198"/>
    </location>
</feature>
<protein>
    <submittedName>
        <fullName evidence="6">Cytochrome c</fullName>
    </submittedName>
</protein>
<name>A0A842HF53_9BACT</name>
<sequence>MRYFFAIWIFSIVAVVSILGFRGDKSTRNPIYVFPDMDWQAKYLPQGQNEFFADGRNDRPVIPGTAGRGYGWDIKEVFSPDYTDPVSLNPTLYSGKDADGQWHRGFPIEVTDEVMHLGQQKFTIFCAVCHGAGGDGNGITKQFGMAATPTYHDDRIRGMAEGEIFNTITHGKNLMGAYGMKLRPEERWAVIAYVRALQLSHQVSIEDVPEQFKPELGL</sequence>
<dbReference type="EMBL" id="JACHVB010000035">
    <property type="protein sequence ID" value="MBC2595052.1"/>
    <property type="molecule type" value="Genomic_DNA"/>
</dbReference>